<name>A0AAE1NHW2_9EUCA</name>
<accession>A0AAE1NHW2</accession>
<feature type="compositionally biased region" description="Low complexity" evidence="1">
    <location>
        <begin position="70"/>
        <end position="89"/>
    </location>
</feature>
<gene>
    <name evidence="2" type="ORF">Pmani_036922</name>
</gene>
<comment type="caution">
    <text evidence="2">The sequence shown here is derived from an EMBL/GenBank/DDBJ whole genome shotgun (WGS) entry which is preliminary data.</text>
</comment>
<protein>
    <submittedName>
        <fullName evidence="2">Uncharacterized protein</fullName>
    </submittedName>
</protein>
<evidence type="ECO:0000256" key="1">
    <source>
        <dbReference type="SAM" id="MobiDB-lite"/>
    </source>
</evidence>
<proteinExistence type="predicted"/>
<feature type="compositionally biased region" description="Basic and acidic residues" evidence="1">
    <location>
        <begin position="42"/>
        <end position="51"/>
    </location>
</feature>
<evidence type="ECO:0000313" key="3">
    <source>
        <dbReference type="Proteomes" id="UP001292094"/>
    </source>
</evidence>
<feature type="region of interest" description="Disordered" evidence="1">
    <location>
        <begin position="1"/>
        <end position="89"/>
    </location>
</feature>
<feature type="compositionally biased region" description="Basic and acidic residues" evidence="1">
    <location>
        <begin position="1"/>
        <end position="11"/>
    </location>
</feature>
<reference evidence="2" key="1">
    <citation type="submission" date="2023-11" db="EMBL/GenBank/DDBJ databases">
        <title>Genome assemblies of two species of porcelain crab, Petrolisthes cinctipes and Petrolisthes manimaculis (Anomura: Porcellanidae).</title>
        <authorList>
            <person name="Angst P."/>
        </authorList>
    </citation>
    <scope>NUCLEOTIDE SEQUENCE</scope>
    <source>
        <strain evidence="2">PB745_02</strain>
        <tissue evidence="2">Gill</tissue>
    </source>
</reference>
<dbReference type="AlphaFoldDB" id="A0AAE1NHW2"/>
<dbReference type="EMBL" id="JAWZYT010005587">
    <property type="protein sequence ID" value="KAK4290158.1"/>
    <property type="molecule type" value="Genomic_DNA"/>
</dbReference>
<evidence type="ECO:0000313" key="2">
    <source>
        <dbReference type="EMBL" id="KAK4290158.1"/>
    </source>
</evidence>
<keyword evidence="3" id="KW-1185">Reference proteome</keyword>
<organism evidence="2 3">
    <name type="scientific">Petrolisthes manimaculis</name>
    <dbReference type="NCBI Taxonomy" id="1843537"/>
    <lineage>
        <taxon>Eukaryota</taxon>
        <taxon>Metazoa</taxon>
        <taxon>Ecdysozoa</taxon>
        <taxon>Arthropoda</taxon>
        <taxon>Crustacea</taxon>
        <taxon>Multicrustacea</taxon>
        <taxon>Malacostraca</taxon>
        <taxon>Eumalacostraca</taxon>
        <taxon>Eucarida</taxon>
        <taxon>Decapoda</taxon>
        <taxon>Pleocyemata</taxon>
        <taxon>Anomura</taxon>
        <taxon>Galatheoidea</taxon>
        <taxon>Porcellanidae</taxon>
        <taxon>Petrolisthes</taxon>
    </lineage>
</organism>
<sequence>MNEWDGGRDGKGVGVGVGVGVMNEWDGGRDVKGENGNGSGKDGGRDGKGENGSEGVEGMEEKMERSYRAPSPYTTLPSPSPYTTLPSPSLCTSNLPSLLQSSCTSNFLWAARPETFRVDAPNALYTLAFFTDKAVFVYPDLP</sequence>
<dbReference type="Proteomes" id="UP001292094">
    <property type="component" value="Unassembled WGS sequence"/>
</dbReference>